<organism evidence="3 4">
    <name type="scientific">Citrobacter freundii</name>
    <dbReference type="NCBI Taxonomy" id="546"/>
    <lineage>
        <taxon>Bacteria</taxon>
        <taxon>Pseudomonadati</taxon>
        <taxon>Pseudomonadota</taxon>
        <taxon>Gammaproteobacteria</taxon>
        <taxon>Enterobacterales</taxon>
        <taxon>Enterobacteriaceae</taxon>
        <taxon>Citrobacter</taxon>
        <taxon>Citrobacter freundii complex</taxon>
    </lineage>
</organism>
<name>A0AAP9QCE2_CITFR</name>
<dbReference type="Proteomes" id="UP000512222">
    <property type="component" value="Chromosome"/>
</dbReference>
<evidence type="ECO:0000313" key="3">
    <source>
        <dbReference type="EMBL" id="QLV30391.1"/>
    </source>
</evidence>
<proteinExistence type="predicted"/>
<feature type="domain" description="Tail spike TSP1/Gp66 N-terminal" evidence="2">
    <location>
        <begin position="67"/>
        <end position="123"/>
    </location>
</feature>
<dbReference type="InterPro" id="IPR040775">
    <property type="entry name" value="Tail_spike_N"/>
</dbReference>
<dbReference type="Pfam" id="PF18668">
    <property type="entry name" value="Tail_spike_N"/>
    <property type="match status" value="1"/>
</dbReference>
<sequence>MSTTPTNLPVPSEKPQDLRFNAGKIDEFVTSMALQYIDRFGHAHYTIEGLKQLTLQHIYNLGWSLAGTFQGGGTVTAAGDVLQDTSTNVWYRWDDLTTLPKTVTPGSTPESSGGTGEGKWQPVDISDVLRKDLAAGTGALIVGYNLNQPSSKLTTVDRKLRNSIDLAADFVPGGVITGQPDLTANLQAAIVAAHTLGIPEVTVVGDFYISNTVLLYPGVTLKGGGYDKTLIRALSTFPVGNTMIRSHRPSGWVPGCNNIGIKDVYLVGRAAKDIHAIDFGDCNYFHLYRLRADLFDKAISFNRWIDEGRTGTSPNLTYLRALFPSLGGQVYFGKIEMCAAINCVRALYFAGVYNRNTEISCTWSSCALAYDLSNERGVYETNTFISTNVEGCEEVWTWFYSINSPYANTWITMSIDNSNEFTCQARDGGRQTFINLSLFPYNDPNKVNWILDNPNGHRSTVVGTDVGENLGDYQLKTQFREEIHSMVGFYNKIFASGSLSSTIAANGGTYNTSVLVPGLPSGSAVSWTLGNLYPGIVVQVASILAGAVNVQVVNISSSSVTINTNIQITGISKSFL</sequence>
<dbReference type="RefSeq" id="WP_053064274.1">
    <property type="nucleotide sequence ID" value="NZ_CP056573.1"/>
</dbReference>
<dbReference type="Gene3D" id="2.10.10.80">
    <property type="match status" value="1"/>
</dbReference>
<dbReference type="EMBL" id="CP056573">
    <property type="protein sequence ID" value="QLV30391.1"/>
    <property type="molecule type" value="Genomic_DNA"/>
</dbReference>
<dbReference type="SUPFAM" id="SSF51126">
    <property type="entry name" value="Pectin lyase-like"/>
    <property type="match status" value="1"/>
</dbReference>
<evidence type="ECO:0000256" key="1">
    <source>
        <dbReference type="SAM" id="MobiDB-lite"/>
    </source>
</evidence>
<evidence type="ECO:0000313" key="4">
    <source>
        <dbReference type="Proteomes" id="UP000512222"/>
    </source>
</evidence>
<gene>
    <name evidence="3" type="ORF">HV178_10520</name>
</gene>
<accession>A0AAP9QCE2</accession>
<protein>
    <recommendedName>
        <fullName evidence="2">Tail spike TSP1/Gp66 N-terminal domain-containing protein</fullName>
    </recommendedName>
</protein>
<feature type="region of interest" description="Disordered" evidence="1">
    <location>
        <begin position="101"/>
        <end position="120"/>
    </location>
</feature>
<dbReference type="AlphaFoldDB" id="A0AAP9QCE2"/>
<reference evidence="4" key="1">
    <citation type="submission" date="2020-06" db="EMBL/GenBank/DDBJ databases">
        <title>REHAB project genomes.</title>
        <authorList>
            <person name="Shaw L.P."/>
        </authorList>
    </citation>
    <scope>NUCLEOTIDE SEQUENCE [LARGE SCALE GENOMIC DNA]</scope>
    <source>
        <strain evidence="4">RHBSTW-00370</strain>
    </source>
</reference>
<evidence type="ECO:0000259" key="2">
    <source>
        <dbReference type="Pfam" id="PF18668"/>
    </source>
</evidence>
<dbReference type="InterPro" id="IPR011050">
    <property type="entry name" value="Pectin_lyase_fold/virulence"/>
</dbReference>
<dbReference type="InterPro" id="IPR012334">
    <property type="entry name" value="Pectin_lyas_fold"/>
</dbReference>
<dbReference type="Gene3D" id="2.160.20.10">
    <property type="entry name" value="Single-stranded right-handed beta-helix, Pectin lyase-like"/>
    <property type="match status" value="1"/>
</dbReference>